<dbReference type="Gene3D" id="3.40.50.12230">
    <property type="match status" value="1"/>
</dbReference>
<evidence type="ECO:0000313" key="3">
    <source>
        <dbReference type="EMBL" id="TKB49876.1"/>
    </source>
</evidence>
<dbReference type="InterPro" id="IPR047180">
    <property type="entry name" value="HoxX-like"/>
</dbReference>
<dbReference type="InterPro" id="IPR009188">
    <property type="entry name" value="NiFe-hyd_mat_HypX/HoxX"/>
</dbReference>
<dbReference type="SUPFAM" id="SSF53328">
    <property type="entry name" value="Formyltransferase"/>
    <property type="match status" value="1"/>
</dbReference>
<dbReference type="GO" id="GO:0003824">
    <property type="term" value="F:catalytic activity"/>
    <property type="evidence" value="ECO:0007669"/>
    <property type="project" value="InterPro"/>
</dbReference>
<dbReference type="Pfam" id="PF00551">
    <property type="entry name" value="Formyl_trans_N"/>
    <property type="match status" value="1"/>
</dbReference>
<dbReference type="InterPro" id="IPR002376">
    <property type="entry name" value="Formyl_transf_N"/>
</dbReference>
<comment type="caution">
    <text evidence="3">The sequence shown here is derived from an EMBL/GenBank/DDBJ whole genome shotgun (WGS) entry which is preliminary data.</text>
</comment>
<proteinExistence type="predicted"/>
<evidence type="ECO:0000313" key="4">
    <source>
        <dbReference type="Proteomes" id="UP000305674"/>
    </source>
</evidence>
<dbReference type="SUPFAM" id="SSF50486">
    <property type="entry name" value="FMT C-terminal domain-like"/>
    <property type="match status" value="1"/>
</dbReference>
<feature type="domain" description="Formyl transferase N-terminal" evidence="1">
    <location>
        <begin position="35"/>
        <end position="131"/>
    </location>
</feature>
<evidence type="ECO:0000259" key="1">
    <source>
        <dbReference type="Pfam" id="PF00551"/>
    </source>
</evidence>
<dbReference type="InterPro" id="IPR005793">
    <property type="entry name" value="Formyl_trans_C"/>
</dbReference>
<organism evidence="3 4">
    <name type="scientific">Ferrimonas sediminicola</name>
    <dbReference type="NCBI Taxonomy" id="2569538"/>
    <lineage>
        <taxon>Bacteria</taxon>
        <taxon>Pseudomonadati</taxon>
        <taxon>Pseudomonadota</taxon>
        <taxon>Gammaproteobacteria</taxon>
        <taxon>Alteromonadales</taxon>
        <taxon>Ferrimonadaceae</taxon>
        <taxon>Ferrimonas</taxon>
    </lineage>
</organism>
<dbReference type="CDD" id="cd08650">
    <property type="entry name" value="FMT_core_HypX_N"/>
    <property type="match status" value="1"/>
</dbReference>
<reference evidence="3 4" key="1">
    <citation type="submission" date="2019-04" db="EMBL/GenBank/DDBJ databases">
        <authorList>
            <person name="Hwang J.C."/>
        </authorList>
    </citation>
    <scope>NUCLEOTIDE SEQUENCE [LARGE SCALE GENOMIC DNA]</scope>
    <source>
        <strain evidence="3 4">IMCC35001</strain>
    </source>
</reference>
<gene>
    <name evidence="3" type="ORF">FCL40_06905</name>
</gene>
<dbReference type="Pfam" id="PF00378">
    <property type="entry name" value="ECH_1"/>
    <property type="match status" value="1"/>
</dbReference>
<dbReference type="InterPro" id="IPR029045">
    <property type="entry name" value="ClpP/crotonase-like_dom_sf"/>
</dbReference>
<dbReference type="Pfam" id="PF02911">
    <property type="entry name" value="Formyl_trans_C"/>
    <property type="match status" value="1"/>
</dbReference>
<dbReference type="PIRSF" id="PIRSF006787">
    <property type="entry name" value="Hydrgn_mat_HoxX"/>
    <property type="match status" value="1"/>
</dbReference>
<dbReference type="CDD" id="cd06558">
    <property type="entry name" value="crotonase-like"/>
    <property type="match status" value="1"/>
</dbReference>
<name>A0A4U1BIK4_9GAMM</name>
<dbReference type="PANTHER" id="PTHR43388">
    <property type="entry name" value="HYDROGENASE MATURATION FACTOR HOXX"/>
    <property type="match status" value="1"/>
</dbReference>
<dbReference type="InterPro" id="IPR001753">
    <property type="entry name" value="Enoyl-CoA_hydra/iso"/>
</dbReference>
<feature type="domain" description="Formyl transferase C-terminal" evidence="2">
    <location>
        <begin position="175"/>
        <end position="258"/>
    </location>
</feature>
<dbReference type="RefSeq" id="WP_136852425.1">
    <property type="nucleotide sequence ID" value="NZ_SWCI01000003.1"/>
</dbReference>
<dbReference type="AlphaFoldDB" id="A0A4U1BIK4"/>
<dbReference type="InterPro" id="IPR036477">
    <property type="entry name" value="Formyl_transf_N_sf"/>
</dbReference>
<dbReference type="CDD" id="cd08701">
    <property type="entry name" value="FMT_C_HypX"/>
    <property type="match status" value="1"/>
</dbReference>
<dbReference type="OrthoDB" id="580992at2"/>
<dbReference type="Gene3D" id="3.90.226.10">
    <property type="entry name" value="2-enoyl-CoA Hydratase, Chain A, domain 1"/>
    <property type="match status" value="1"/>
</dbReference>
<dbReference type="Proteomes" id="UP000305674">
    <property type="component" value="Unassembled WGS sequence"/>
</dbReference>
<dbReference type="EMBL" id="SWCI01000003">
    <property type="protein sequence ID" value="TKB49876.1"/>
    <property type="molecule type" value="Genomic_DNA"/>
</dbReference>
<sequence length="570" mass="63606">MRVLLLVTAFNGLSQRIYGELKAQGHQLSVVLGGHESEVCQAVSQFDPDLILCPFLKHRIPDDIWQQRLCVIIHPGIQGDRGPSSLDWAIIEQQAEWGVTALQADAEMDAGDIWATGPFPMRPASKASLYRREVTATASKLVQQLMERLAHKGFRPEPLDYQDPKVQGELKPLMKQPMRRIDWLADDSDTILRKIRAADSFPGVLTELYGELVYLYGAHPENELGGALPKTPLATREGALCIATIDGAIWVSHMKRKSDAPQFKLPAAWVLKAHLDGVPELAPPLLPAKDAPGYQQIRYEEQGEVGYLHFDFHNGAMGTSQCRRLLHAYQAASRRNIRVLVLMGGEDFWSNGIHLNHIEAADNPADESWRNINAINDLVKAILLTDDKLTVAALGANAGAGGAMMALACDQVVAREGVVLNPHYQTMGLYGSEYWTYSLPKRVGEAMARRLTEACLPVGTAQALALGLVDKVLSEARPRYLGELIDYCQTLADDQQFGSRLRAKAQTRSLDEAQHPLAEYRRQELTRMHHCFYEADSDYHRLRREFVYKVCPCATPERLVYRSPLVERTG</sequence>
<dbReference type="PANTHER" id="PTHR43388:SF1">
    <property type="entry name" value="HYDROGENASE MATURATION FACTOR HOXX"/>
    <property type="match status" value="1"/>
</dbReference>
<dbReference type="InterPro" id="IPR011034">
    <property type="entry name" value="Formyl_transferase-like_C_sf"/>
</dbReference>
<dbReference type="SUPFAM" id="SSF52096">
    <property type="entry name" value="ClpP/crotonase"/>
    <property type="match status" value="1"/>
</dbReference>
<accession>A0A4U1BIK4</accession>
<keyword evidence="4" id="KW-1185">Reference proteome</keyword>
<protein>
    <submittedName>
        <fullName evidence="3">Hydrogenase maturation protein</fullName>
    </submittedName>
</protein>
<evidence type="ECO:0000259" key="2">
    <source>
        <dbReference type="Pfam" id="PF02911"/>
    </source>
</evidence>